<dbReference type="Gene3D" id="3.60.10.10">
    <property type="entry name" value="Endonuclease/exonuclease/phosphatase"/>
    <property type="match status" value="1"/>
</dbReference>
<dbReference type="AlphaFoldDB" id="A0A174DZ94"/>
<sequence length="306" mass="35117">MKKVIYSFIFLFCAVLTLQAETMVVATYNLRNANGGDSTNGNGWGQRYPYIAQIVQFHGFDIFGTQEGKYPQLQDLRQAMPGYDYIGVGRDDGKRAGEHSAIFYRTDKFEVLEHGDFWLSEITDRPNKGWDAVLPRICTWGEFRDKQTGFTFLFFNLHMDHVGVQARAESAKLILEKIKEFPKKLPAILTGDFNVDQTSESYQLLDGSGIMRDSYEIADFRYAPNGTFNGFHPDRKTDSRIDHLFLTKEFEVKKYGILTDTYRSEAKESARKEQNGNFPKEVSLSKYEARTPSDHFPVMIVVEVKD</sequence>
<dbReference type="OrthoDB" id="9793162at2"/>
<organism evidence="7 11">
    <name type="scientific">Parabacteroides distasonis</name>
    <dbReference type="NCBI Taxonomy" id="823"/>
    <lineage>
        <taxon>Bacteria</taxon>
        <taxon>Pseudomonadati</taxon>
        <taxon>Bacteroidota</taxon>
        <taxon>Bacteroidia</taxon>
        <taxon>Bacteroidales</taxon>
        <taxon>Tannerellaceae</taxon>
        <taxon>Parabacteroides</taxon>
    </lineage>
</organism>
<evidence type="ECO:0000313" key="12">
    <source>
        <dbReference type="Proteomes" id="UP000441609"/>
    </source>
</evidence>
<evidence type="ECO:0000313" key="4">
    <source>
        <dbReference type="EMBL" id="CUO30881.1"/>
    </source>
</evidence>
<dbReference type="GO" id="GO:0004519">
    <property type="term" value="F:endonuclease activity"/>
    <property type="evidence" value="ECO:0007669"/>
    <property type="project" value="UniProtKB-KW"/>
</dbReference>
<dbReference type="PANTHER" id="PTHR12121">
    <property type="entry name" value="CARBON CATABOLITE REPRESSOR PROTEIN 4"/>
    <property type="match status" value="1"/>
</dbReference>
<dbReference type="EMBL" id="WKMC01000003">
    <property type="protein sequence ID" value="MRZ50028.1"/>
    <property type="molecule type" value="Genomic_DNA"/>
</dbReference>
<evidence type="ECO:0000256" key="1">
    <source>
        <dbReference type="SAM" id="SignalP"/>
    </source>
</evidence>
<dbReference type="SUPFAM" id="SSF56219">
    <property type="entry name" value="DNase I-like"/>
    <property type="match status" value="1"/>
</dbReference>
<proteinExistence type="predicted"/>
<dbReference type="Pfam" id="PF03372">
    <property type="entry name" value="Exo_endo_phos"/>
    <property type="match status" value="1"/>
</dbReference>
<evidence type="ECO:0000313" key="6">
    <source>
        <dbReference type="EMBL" id="MRY95328.1"/>
    </source>
</evidence>
<dbReference type="EMBL" id="CYYK01000006">
    <property type="protein sequence ID" value="CUO30881.1"/>
    <property type="molecule type" value="Genomic_DNA"/>
</dbReference>
<protein>
    <submittedName>
        <fullName evidence="5 7">Endonuclease</fullName>
    </submittedName>
    <submittedName>
        <fullName evidence="3">Uncharacterized protein conserved in bacteria</fullName>
    </submittedName>
</protein>
<dbReference type="PANTHER" id="PTHR12121:SF36">
    <property type="entry name" value="ENDONUCLEASE_EXONUCLEASE_PHOSPHATASE DOMAIN-CONTAINING PROTEIN"/>
    <property type="match status" value="1"/>
</dbReference>
<dbReference type="EMBL" id="WKMY01000018">
    <property type="protein sequence ID" value="MRY95328.1"/>
    <property type="molecule type" value="Genomic_DNA"/>
</dbReference>
<feature type="signal peptide" evidence="1">
    <location>
        <begin position="1"/>
        <end position="20"/>
    </location>
</feature>
<dbReference type="EMBL" id="CYXP01000001">
    <property type="protein sequence ID" value="CUM71636.1"/>
    <property type="molecule type" value="Genomic_DNA"/>
</dbReference>
<keyword evidence="7" id="KW-0378">Hydrolase</keyword>
<dbReference type="RefSeq" id="WP_005858105.1">
    <property type="nucleotide sequence ID" value="NZ_BQOC01000001.1"/>
</dbReference>
<feature type="domain" description="Endonuclease/exonuclease/phosphatase" evidence="2">
    <location>
        <begin position="27"/>
        <end position="295"/>
    </location>
</feature>
<dbReference type="Proteomes" id="UP000441358">
    <property type="component" value="Unassembled WGS sequence"/>
</dbReference>
<accession>A0A174DZ94</accession>
<dbReference type="CDD" id="cd09083">
    <property type="entry name" value="EEP-1"/>
    <property type="match status" value="1"/>
</dbReference>
<evidence type="ECO:0000313" key="9">
    <source>
        <dbReference type="Proteomes" id="UP000095455"/>
    </source>
</evidence>
<keyword evidence="7" id="KW-0255">Endonuclease</keyword>
<dbReference type="InterPro" id="IPR005135">
    <property type="entry name" value="Endo/exonuclease/phosphatase"/>
</dbReference>
<dbReference type="Proteomes" id="UP000461276">
    <property type="component" value="Unassembled WGS sequence"/>
</dbReference>
<keyword evidence="1" id="KW-0732">Signal</keyword>
<reference evidence="11 12" key="2">
    <citation type="journal article" date="2019" name="Nat. Med.">
        <title>A library of human gut bacterial isolates paired with longitudinal multiomics data enables mechanistic microbiome research.</title>
        <authorList>
            <person name="Poyet M."/>
            <person name="Groussin M."/>
            <person name="Gibbons S.M."/>
            <person name="Avila-Pacheco J."/>
            <person name="Jiang X."/>
            <person name="Kearney S.M."/>
            <person name="Perrotta A.R."/>
            <person name="Berdy B."/>
            <person name="Zhao S."/>
            <person name="Lieberman T.D."/>
            <person name="Swanson P.K."/>
            <person name="Smith M."/>
            <person name="Roesemann S."/>
            <person name="Alexander J.E."/>
            <person name="Rich S.A."/>
            <person name="Livny J."/>
            <person name="Vlamakis H."/>
            <person name="Clish C."/>
            <person name="Bullock K."/>
            <person name="Deik A."/>
            <person name="Scott J."/>
            <person name="Pierce K.A."/>
            <person name="Xavier R.J."/>
            <person name="Alm E.J."/>
        </authorList>
    </citation>
    <scope>NUCLEOTIDE SEQUENCE [LARGE SCALE GENOMIC DNA]</scope>
    <source>
        <strain evidence="8 12">BIOML-A20</strain>
        <strain evidence="7 11">BIOML-A32</strain>
        <strain evidence="6 13">BIOML-A9</strain>
    </source>
</reference>
<gene>
    <name evidence="4" type="ORF">ERS852380_02008</name>
    <name evidence="3" type="ORF">ERS852429_00175</name>
    <name evidence="7" type="ORF">GKD66_07300</name>
    <name evidence="6" type="ORF">GKD67_19250</name>
    <name evidence="8" type="ORF">GKD70_11265</name>
    <name evidence="5" type="ORF">PN599_12345</name>
</gene>
<dbReference type="Proteomes" id="UP000095591">
    <property type="component" value="Unassembled WGS sequence"/>
</dbReference>
<dbReference type="InterPro" id="IPR036691">
    <property type="entry name" value="Endo/exonu/phosph_ase_sf"/>
</dbReference>
<dbReference type="Proteomes" id="UP001210126">
    <property type="component" value="Unassembled WGS sequence"/>
</dbReference>
<dbReference type="EMBL" id="JAQMPJ010000010">
    <property type="protein sequence ID" value="MDB9005792.1"/>
    <property type="molecule type" value="Genomic_DNA"/>
</dbReference>
<evidence type="ECO:0000313" key="8">
    <source>
        <dbReference type="EMBL" id="MSB73851.1"/>
    </source>
</evidence>
<dbReference type="Proteomes" id="UP000441609">
    <property type="component" value="Unassembled WGS sequence"/>
</dbReference>
<evidence type="ECO:0000313" key="7">
    <source>
        <dbReference type="EMBL" id="MRZ50028.1"/>
    </source>
</evidence>
<feature type="chain" id="PRO_5014251167" evidence="1">
    <location>
        <begin position="21"/>
        <end position="306"/>
    </location>
</feature>
<dbReference type="GeneID" id="93524706"/>
<evidence type="ECO:0000313" key="11">
    <source>
        <dbReference type="Proteomes" id="UP000441358"/>
    </source>
</evidence>
<reference evidence="5" key="3">
    <citation type="submission" date="2023-01" db="EMBL/GenBank/DDBJ databases">
        <title>Human gut microbiome strain richness.</title>
        <authorList>
            <person name="Chen-Liaw A."/>
        </authorList>
    </citation>
    <scope>NUCLEOTIDE SEQUENCE</scope>
    <source>
        <strain evidence="5">RTP21484st1_E5_RTP21484_190118</strain>
    </source>
</reference>
<dbReference type="Proteomes" id="UP000095455">
    <property type="component" value="Unassembled WGS sequence"/>
</dbReference>
<evidence type="ECO:0000313" key="13">
    <source>
        <dbReference type="Proteomes" id="UP000461276"/>
    </source>
</evidence>
<reference evidence="9 10" key="1">
    <citation type="submission" date="2015-09" db="EMBL/GenBank/DDBJ databases">
        <authorList>
            <consortium name="Pathogen Informatics"/>
        </authorList>
    </citation>
    <scope>NUCLEOTIDE SEQUENCE [LARGE SCALE GENOMIC DNA]</scope>
    <source>
        <strain evidence="4 9">2789STDY5608822</strain>
        <strain evidence="3 10">2789STDY5608872</strain>
    </source>
</reference>
<keyword evidence="7" id="KW-0540">Nuclease</keyword>
<evidence type="ECO:0000313" key="5">
    <source>
        <dbReference type="EMBL" id="MDB9005792.1"/>
    </source>
</evidence>
<evidence type="ECO:0000259" key="2">
    <source>
        <dbReference type="Pfam" id="PF03372"/>
    </source>
</evidence>
<evidence type="ECO:0000313" key="10">
    <source>
        <dbReference type="Proteomes" id="UP000095591"/>
    </source>
</evidence>
<name>A0A174DZ94_PARDI</name>
<dbReference type="InterPro" id="IPR050410">
    <property type="entry name" value="CCR4/nocturin_mRNA_transcr"/>
</dbReference>
<evidence type="ECO:0000313" key="3">
    <source>
        <dbReference type="EMBL" id="CUM71636.1"/>
    </source>
</evidence>
<dbReference type="EMBL" id="WKMO01000009">
    <property type="protein sequence ID" value="MSB73851.1"/>
    <property type="molecule type" value="Genomic_DNA"/>
</dbReference>
<dbReference type="GO" id="GO:0000175">
    <property type="term" value="F:3'-5'-RNA exonuclease activity"/>
    <property type="evidence" value="ECO:0007669"/>
    <property type="project" value="TreeGrafter"/>
</dbReference>